<dbReference type="RefSeq" id="WP_013335291.1">
    <property type="nucleotide sequence ID" value="NC_014537.1"/>
</dbReference>
<sequence length="257" mass="28168">MGAYPGDARSRGLVVVNDDGFPVDAVSGVVLRDYVFEGTEEHPARPVRFDYGNTGVLASQNPLNKLIRYFGADMVVGVRDGAEARARLVRALADEVEAVLRGHGIQYHRSQCEALAEKLLGLGVKPSIAVKVLDCALDPECDEYGPELRRPVEGAFEDVFNQSLGPNAVVKAQIITALNRWFLNDVISPGEVYGEYQELSALARALGRRVYRRSLIKAAIASVIARALGIERARELLRDVGEEQAVELLRELRRAEG</sequence>
<evidence type="ECO:0000313" key="1">
    <source>
        <dbReference type="EMBL" id="ADN49566.1"/>
    </source>
</evidence>
<keyword evidence="2" id="KW-1185">Reference proteome</keyword>
<reference evidence="2" key="2">
    <citation type="journal article" date="2010" name="Stand. Genomic Sci.">
        <title>Complete genome sequence of Vulcanisaeta distributa type strain (IC-017T).</title>
        <authorList>
            <person name="Mavromatis K."/>
            <person name="Sikorski J."/>
            <person name="Pabst E."/>
            <person name="Teshima H."/>
            <person name="Lapidus A."/>
            <person name="Lucas S."/>
            <person name="Nolan M."/>
            <person name="Glavina Del Rio T."/>
            <person name="Cheng J."/>
            <person name="Bruce D."/>
            <person name="Goodwin L."/>
            <person name="Pitluck S."/>
            <person name="Liolios K."/>
            <person name="Ivanova N."/>
            <person name="Mikhailova N."/>
            <person name="Pati A."/>
            <person name="Chen A."/>
            <person name="Palaniappan K."/>
            <person name="Land M."/>
            <person name="Hauser L."/>
            <person name="Chang Y."/>
            <person name="Jeffries C."/>
            <person name="Rohde M."/>
            <person name="Spring S."/>
            <person name="Goker M."/>
            <person name="Wirth R."/>
            <person name="Woyke T."/>
            <person name="Bristow J."/>
            <person name="Eisen J."/>
            <person name="Markowitz V."/>
            <person name="Hugenholtz P."/>
            <person name="Klenk H."/>
            <person name="Kyrpides N."/>
        </authorList>
    </citation>
    <scope>NUCLEOTIDE SEQUENCE [LARGE SCALE GENOMIC DNA]</scope>
    <source>
        <strain evidence="2">DSM 14429 / JCM 11212 / NBRC 100878 / IC-017</strain>
    </source>
</reference>
<dbReference type="KEGG" id="vdi:Vdis_0153"/>
<reference evidence="1 2" key="1">
    <citation type="journal article" date="2010" name="Stand. Genomic Sci.">
        <title>Complete genome sequence of Vulcanisaeta distributa type strain (IC-017).</title>
        <authorList>
            <person name="Mavromatis K."/>
            <person name="Sikorski J."/>
            <person name="Pabst E."/>
            <person name="Teshima H."/>
            <person name="Lapidus A."/>
            <person name="Lucas S."/>
            <person name="Nolan M."/>
            <person name="Glavina Del Rio T."/>
            <person name="Cheng J.F."/>
            <person name="Bruce D."/>
            <person name="Goodwin L."/>
            <person name="Pitluck S."/>
            <person name="Liolios K."/>
            <person name="Ivanova N."/>
            <person name="Mikhailova N."/>
            <person name="Pati A."/>
            <person name="Chen A."/>
            <person name="Palaniappan K."/>
            <person name="Land M."/>
            <person name="Hauser L."/>
            <person name="Chang Y.J."/>
            <person name="Jeffries C.D."/>
            <person name="Rohde M."/>
            <person name="Spring S."/>
            <person name="Goker M."/>
            <person name="Wirth R."/>
            <person name="Woyke T."/>
            <person name="Bristow J."/>
            <person name="Eisen J.A."/>
            <person name="Markowitz V."/>
            <person name="Hugenholtz P."/>
            <person name="Klenk H.P."/>
            <person name="Kyrpides N.C."/>
        </authorList>
    </citation>
    <scope>NUCLEOTIDE SEQUENCE [LARGE SCALE GENOMIC DNA]</scope>
    <source>
        <strain evidence="2">DSM 14429 / JCM 11212 / NBRC 100878 / IC-017</strain>
    </source>
</reference>
<evidence type="ECO:0000313" key="2">
    <source>
        <dbReference type="Proteomes" id="UP000006681"/>
    </source>
</evidence>
<protein>
    <submittedName>
        <fullName evidence="1">Uncharacterized protein</fullName>
    </submittedName>
</protein>
<dbReference type="Proteomes" id="UP000006681">
    <property type="component" value="Chromosome"/>
</dbReference>
<name>E1QSP9_VULDI</name>
<dbReference type="GeneID" id="9751070"/>
<dbReference type="AlphaFoldDB" id="E1QSP9"/>
<organism evidence="1 2">
    <name type="scientific">Vulcanisaeta distributa (strain DSM 14429 / JCM 11212 / NBRC 100878 / IC-017)</name>
    <dbReference type="NCBI Taxonomy" id="572478"/>
    <lineage>
        <taxon>Archaea</taxon>
        <taxon>Thermoproteota</taxon>
        <taxon>Thermoprotei</taxon>
        <taxon>Thermoproteales</taxon>
        <taxon>Thermoproteaceae</taxon>
        <taxon>Vulcanisaeta</taxon>
    </lineage>
</organism>
<dbReference type="EMBL" id="CP002100">
    <property type="protein sequence ID" value="ADN49566.1"/>
    <property type="molecule type" value="Genomic_DNA"/>
</dbReference>
<gene>
    <name evidence="1" type="ordered locus">Vdis_0153</name>
</gene>
<accession>E1QSP9</accession>
<dbReference type="HOGENOM" id="CLU_1080191_0_0_2"/>
<dbReference type="eggNOG" id="arCOG13768">
    <property type="taxonomic scope" value="Archaea"/>
</dbReference>
<proteinExistence type="predicted"/>